<keyword evidence="2 3" id="KW-0808">Transferase</keyword>
<dbReference type="SMART" id="SM00825">
    <property type="entry name" value="PKS_KS"/>
    <property type="match status" value="1"/>
</dbReference>
<dbReference type="PROSITE" id="PS00606">
    <property type="entry name" value="KS3_1"/>
    <property type="match status" value="1"/>
</dbReference>
<comment type="caution">
    <text evidence="5">The sequence shown here is derived from an EMBL/GenBank/DDBJ whole genome shotgun (WGS) entry which is preliminary data.</text>
</comment>
<dbReference type="InterPro" id="IPR000794">
    <property type="entry name" value="Beta-ketoacyl_synthase"/>
</dbReference>
<dbReference type="InterPro" id="IPR014030">
    <property type="entry name" value="Ketoacyl_synth_N"/>
</dbReference>
<organism evidence="5 6">
    <name type="scientific">Faecousia intestinalis</name>
    <dbReference type="NCBI Taxonomy" id="3133167"/>
    <lineage>
        <taxon>Bacteria</taxon>
        <taxon>Bacillati</taxon>
        <taxon>Bacillota</taxon>
        <taxon>Clostridia</taxon>
        <taxon>Eubacteriales</taxon>
        <taxon>Oscillospiraceae</taxon>
        <taxon>Faecousia</taxon>
    </lineage>
</organism>
<dbReference type="Gene3D" id="3.40.47.10">
    <property type="match status" value="2"/>
</dbReference>
<evidence type="ECO:0000256" key="2">
    <source>
        <dbReference type="ARBA" id="ARBA00022679"/>
    </source>
</evidence>
<dbReference type="InterPro" id="IPR018201">
    <property type="entry name" value="Ketoacyl_synth_AS"/>
</dbReference>
<feature type="domain" description="Ketosynthase family 3 (KS3)" evidence="4">
    <location>
        <begin position="2"/>
        <end position="394"/>
    </location>
</feature>
<sequence length="712" mass="73362">MEKRCVITGLGLICAAGNDVDTCWQNICAGKTGIDEVKSVSTEGCVSHVGAEVHCENLPAPEYDRSVRLCLHAAHEAVRDGRLTDSAVREAGVILGSCVGGAASIDHYYTGLLQGRTEEQDVLKMSASAIAANTAFALGANGETANIVNACAAGTMSVSYACDLIRLGRGEIFLAGGTDAFSSLAYAGFNALHALSAGPCSPLNHSNGISLGEGAGVLVVEEYEHAIRRGAKIYCEVAGWGVSSDAFHITAPQPQGEGQMAALHRAMVNAGTEAGDIGYINAHGTGTAKNDAAEFLSLHTLFEGAAPSVSSTKSMTGHCLGAAGAIEAVLSVKALTENTVLPTMGYAPADLAPLAEKAGNLDCVVNVARERELENVMSNSFAFGGTNASIIFSKKPHPAEQTGKRRICVTGIGELLSEADGTASVQRELTPEDFGARDVKLGFYRKLDRFSQMQVLSGVDALRDAGFTIDADNASRVGSTIGTADGPMAEITSFQKTVCEKGPAAGSAFSFPHTVYNAAGGYLSIFTGLKGFCATIANGTQAGLQSVICACDELRSGAVDAVLAAGTDENSENITEVYSHLPLPGHVVGEGCVTMLLEDAAAAQARGARIYAEILGYAGTHQAARYGSEPAQEQVDRTLAGALQDAGLTAVDRLFTAQEMKARTGDARAASAALALAEACRAVSSGECRTAAALATGWTGSVSCVIVGRKEA</sequence>
<dbReference type="EMBL" id="JBBMFF010000259">
    <property type="protein sequence ID" value="MEQ2512089.1"/>
    <property type="molecule type" value="Genomic_DNA"/>
</dbReference>
<accession>A0ABV1G9L3</accession>
<evidence type="ECO:0000256" key="3">
    <source>
        <dbReference type="RuleBase" id="RU003694"/>
    </source>
</evidence>
<evidence type="ECO:0000313" key="6">
    <source>
        <dbReference type="Proteomes" id="UP001491552"/>
    </source>
</evidence>
<dbReference type="InterPro" id="IPR016039">
    <property type="entry name" value="Thiolase-like"/>
</dbReference>
<evidence type="ECO:0000313" key="5">
    <source>
        <dbReference type="EMBL" id="MEQ2512089.1"/>
    </source>
</evidence>
<dbReference type="SUPFAM" id="SSF53901">
    <property type="entry name" value="Thiolase-like"/>
    <property type="match status" value="3"/>
</dbReference>
<dbReference type="Pfam" id="PF02801">
    <property type="entry name" value="Ketoacyl-synt_C"/>
    <property type="match status" value="1"/>
</dbReference>
<evidence type="ECO:0000259" key="4">
    <source>
        <dbReference type="PROSITE" id="PS52004"/>
    </source>
</evidence>
<dbReference type="Proteomes" id="UP001491552">
    <property type="component" value="Unassembled WGS sequence"/>
</dbReference>
<protein>
    <submittedName>
        <fullName evidence="5">Beta-ketoacyl-[acyl-carrier-protein] synthase family protein</fullName>
    </submittedName>
</protein>
<dbReference type="PANTHER" id="PTHR11712">
    <property type="entry name" value="POLYKETIDE SYNTHASE-RELATED"/>
    <property type="match status" value="1"/>
</dbReference>
<dbReference type="CDD" id="cd00834">
    <property type="entry name" value="KAS_I_II"/>
    <property type="match status" value="1"/>
</dbReference>
<comment type="similarity">
    <text evidence="1 3">Belongs to the thiolase-like superfamily. Beta-ketoacyl-ACP synthases family.</text>
</comment>
<dbReference type="InterPro" id="IPR014031">
    <property type="entry name" value="Ketoacyl_synth_C"/>
</dbReference>
<evidence type="ECO:0000256" key="1">
    <source>
        <dbReference type="ARBA" id="ARBA00008467"/>
    </source>
</evidence>
<proteinExistence type="inferred from homology"/>
<gene>
    <name evidence="5" type="ORF">WMO66_12685</name>
</gene>
<name>A0ABV1G9L3_9FIRM</name>
<dbReference type="PANTHER" id="PTHR11712:SF336">
    <property type="entry name" value="3-OXOACYL-[ACYL-CARRIER-PROTEIN] SYNTHASE, MITOCHONDRIAL"/>
    <property type="match status" value="1"/>
</dbReference>
<dbReference type="Pfam" id="PF00109">
    <property type="entry name" value="ketoacyl-synt"/>
    <property type="match status" value="2"/>
</dbReference>
<dbReference type="InterPro" id="IPR020841">
    <property type="entry name" value="PKS_Beta-ketoAc_synthase_dom"/>
</dbReference>
<keyword evidence="6" id="KW-1185">Reference proteome</keyword>
<reference evidence="5 6" key="1">
    <citation type="submission" date="2024-03" db="EMBL/GenBank/DDBJ databases">
        <title>Human intestinal bacterial collection.</title>
        <authorList>
            <person name="Pauvert C."/>
            <person name="Hitch T.C.A."/>
            <person name="Clavel T."/>
        </authorList>
    </citation>
    <scope>NUCLEOTIDE SEQUENCE [LARGE SCALE GENOMIC DNA]</scope>
    <source>
        <strain evidence="5 6">CLA-AA-H192</strain>
    </source>
</reference>
<dbReference type="RefSeq" id="WP_349136792.1">
    <property type="nucleotide sequence ID" value="NZ_JBBMFF010000259.1"/>
</dbReference>
<dbReference type="PROSITE" id="PS52004">
    <property type="entry name" value="KS3_2"/>
    <property type="match status" value="1"/>
</dbReference>